<evidence type="ECO:0000313" key="13">
    <source>
        <dbReference type="EMBL" id="MEK0185000.1"/>
    </source>
</evidence>
<dbReference type="PANTHER" id="PTHR21085">
    <property type="entry name" value="CHORISMATE SYNTHASE"/>
    <property type="match status" value="1"/>
</dbReference>
<feature type="binding site" evidence="11">
    <location>
        <position position="47"/>
    </location>
    <ligand>
        <name>NADP(+)</name>
        <dbReference type="ChEBI" id="CHEBI:58349"/>
    </ligand>
</feature>
<dbReference type="InterPro" id="IPR035904">
    <property type="entry name" value="Chorismate_synth_AroC_sf"/>
</dbReference>
<dbReference type="PROSITE" id="PS00788">
    <property type="entry name" value="CHORISMATE_SYNTHASE_2"/>
    <property type="match status" value="1"/>
</dbReference>
<dbReference type="InterPro" id="IPR000453">
    <property type="entry name" value="Chorismate_synth"/>
</dbReference>
<dbReference type="PROSITE" id="PS00787">
    <property type="entry name" value="CHORISMATE_SYNTHASE_1"/>
    <property type="match status" value="1"/>
</dbReference>
<dbReference type="NCBIfam" id="NF003793">
    <property type="entry name" value="PRK05382.1"/>
    <property type="match status" value="1"/>
</dbReference>
<evidence type="ECO:0000256" key="2">
    <source>
        <dbReference type="ARBA" id="ARBA00008014"/>
    </source>
</evidence>
<evidence type="ECO:0000256" key="8">
    <source>
        <dbReference type="ARBA" id="ARBA00022857"/>
    </source>
</evidence>
<evidence type="ECO:0000256" key="10">
    <source>
        <dbReference type="ARBA" id="ARBA00023239"/>
    </source>
</evidence>
<keyword evidence="14" id="KW-1185">Reference proteome</keyword>
<evidence type="ECO:0000256" key="12">
    <source>
        <dbReference type="RuleBase" id="RU000605"/>
    </source>
</evidence>
<keyword evidence="7 11" id="KW-0274">FAD</keyword>
<comment type="similarity">
    <text evidence="2 11 12">Belongs to the chorismate synthase family.</text>
</comment>
<keyword evidence="5 11" id="KW-0285">Flavoprotein</keyword>
<proteinExistence type="inferred from homology"/>
<name>A0ABU8YKW1_9CYAN</name>
<comment type="cofactor">
    <cofactor evidence="11 12">
        <name>FMNH2</name>
        <dbReference type="ChEBI" id="CHEBI:57618"/>
    </cofactor>
    <text evidence="11 12">Reduced FMN (FMNH(2)).</text>
</comment>
<dbReference type="NCBIfam" id="TIGR00033">
    <property type="entry name" value="aroC"/>
    <property type="match status" value="1"/>
</dbReference>
<dbReference type="HAMAP" id="MF_00300">
    <property type="entry name" value="Chorismate_synth"/>
    <property type="match status" value="1"/>
</dbReference>
<keyword evidence="6 11" id="KW-0288">FMN</keyword>
<keyword evidence="10 11" id="KW-0456">Lyase</keyword>
<evidence type="ECO:0000256" key="9">
    <source>
        <dbReference type="ARBA" id="ARBA00023141"/>
    </source>
</evidence>
<evidence type="ECO:0000256" key="5">
    <source>
        <dbReference type="ARBA" id="ARBA00022630"/>
    </source>
</evidence>
<dbReference type="PROSITE" id="PS00789">
    <property type="entry name" value="CHORISMATE_SYNTHASE_3"/>
    <property type="match status" value="1"/>
</dbReference>
<comment type="catalytic activity">
    <reaction evidence="11 12">
        <text>5-O-(1-carboxyvinyl)-3-phosphoshikimate = chorismate + phosphate</text>
        <dbReference type="Rhea" id="RHEA:21020"/>
        <dbReference type="ChEBI" id="CHEBI:29748"/>
        <dbReference type="ChEBI" id="CHEBI:43474"/>
        <dbReference type="ChEBI" id="CHEBI:57701"/>
        <dbReference type="EC" id="4.2.3.5"/>
    </reaction>
</comment>
<feature type="binding site" evidence="11">
    <location>
        <position position="53"/>
    </location>
    <ligand>
        <name>NADP(+)</name>
        <dbReference type="ChEBI" id="CHEBI:58349"/>
    </ligand>
</feature>
<sequence>MGNTFGHLFRISTFGESHGGGVGVVIDGCPPLLSIDASEIQAELDRRRPGQSKITTPRKEADSCEILSGVFEGKTLGTPIAILVRNQDTRPQDYGEMATTYRPSHADATYDAKYGIRNWQGGGRSSARETIGRVAAGAIAKKILKQVAGVEIVGYVKRIKDLEGVTDPDTVTLEQVESNIVRCPDAECAERMIELIEKVRDSGDSIGGVVECVARNVPKGLGMPVFDKLEADLAKAVMSLPASKGFEIGSGFAGTLMTGSQHNDEYYTDEQGVIRTVTNRSGGIQGGIANGENIILRAAFKPTATIRQQQRTVTREGAETLLAAKGRHDPCVLPRAVPMVEAMVALVLCDHLLRHYGQCETLKSEF</sequence>
<protein>
    <recommendedName>
        <fullName evidence="3 11">Chorismate synthase</fullName>
        <shortName evidence="11">CS</shortName>
        <ecNumber evidence="3 11">4.2.3.5</ecNumber>
    </recommendedName>
    <alternativeName>
        <fullName evidence="11">5-enolpyruvylshikimate-3-phosphate phospholyase</fullName>
    </alternativeName>
</protein>
<dbReference type="Gene3D" id="3.60.150.10">
    <property type="entry name" value="Chorismate synthase AroC"/>
    <property type="match status" value="1"/>
</dbReference>
<feature type="binding site" evidence="11">
    <location>
        <position position="327"/>
    </location>
    <ligand>
        <name>FMN</name>
        <dbReference type="ChEBI" id="CHEBI:58210"/>
    </ligand>
</feature>
<dbReference type="Proteomes" id="UP001384579">
    <property type="component" value="Unassembled WGS sequence"/>
</dbReference>
<evidence type="ECO:0000256" key="3">
    <source>
        <dbReference type="ARBA" id="ARBA00013036"/>
    </source>
</evidence>
<evidence type="ECO:0000256" key="11">
    <source>
        <dbReference type="HAMAP-Rule" id="MF_00300"/>
    </source>
</evidence>
<dbReference type="SUPFAM" id="SSF103263">
    <property type="entry name" value="Chorismate synthase, AroC"/>
    <property type="match status" value="1"/>
</dbReference>
<accession>A0ABU8YKW1</accession>
<evidence type="ECO:0000256" key="7">
    <source>
        <dbReference type="ARBA" id="ARBA00022827"/>
    </source>
</evidence>
<dbReference type="PIRSF" id="PIRSF001456">
    <property type="entry name" value="Chorismate_synth"/>
    <property type="match status" value="1"/>
</dbReference>
<evidence type="ECO:0000256" key="6">
    <source>
        <dbReference type="ARBA" id="ARBA00022643"/>
    </source>
</evidence>
<keyword evidence="4 11" id="KW-0028">Amino-acid biosynthesis</keyword>
<comment type="caution">
    <text evidence="11">Lacks conserved residue(s) required for the propagation of feature annotation.</text>
</comment>
<keyword evidence="8 11" id="KW-0521">NADP</keyword>
<dbReference type="EC" id="4.2.3.5" evidence="3 11"/>
<dbReference type="RefSeq" id="WP_340521492.1">
    <property type="nucleotide sequence ID" value="NZ_JBBLXS010000087.1"/>
</dbReference>
<evidence type="ECO:0000256" key="1">
    <source>
        <dbReference type="ARBA" id="ARBA00005044"/>
    </source>
</evidence>
<comment type="pathway">
    <text evidence="1 11 12">Metabolic intermediate biosynthesis; chorismate biosynthesis; chorismate from D-erythrose 4-phosphate and phosphoenolpyruvate: step 7/7.</text>
</comment>
<dbReference type="GO" id="GO:0004107">
    <property type="term" value="F:chorismate synthase activity"/>
    <property type="evidence" value="ECO:0007669"/>
    <property type="project" value="UniProtKB-EC"/>
</dbReference>
<dbReference type="Pfam" id="PF01264">
    <property type="entry name" value="Chorismate_synt"/>
    <property type="match status" value="1"/>
</dbReference>
<comment type="subunit">
    <text evidence="11">Homotetramer.</text>
</comment>
<evidence type="ECO:0000256" key="4">
    <source>
        <dbReference type="ARBA" id="ARBA00022605"/>
    </source>
</evidence>
<reference evidence="13 14" key="1">
    <citation type="journal article" date="2020" name="Harmful Algae">
        <title>Molecular and morphological characterization of a novel dihydroanatoxin-a producing Microcoleus species (cyanobacteria) from the Russian River, California, USA.</title>
        <authorList>
            <person name="Conklin K.Y."/>
            <person name="Stancheva R."/>
            <person name="Otten T.G."/>
            <person name="Fadness R."/>
            <person name="Boyer G.L."/>
            <person name="Read B."/>
            <person name="Zhang X."/>
            <person name="Sheath R.G."/>
        </authorList>
    </citation>
    <scope>NUCLEOTIDE SEQUENCE [LARGE SCALE GENOMIC DNA]</scope>
    <source>
        <strain evidence="13 14">PTRS2</strain>
    </source>
</reference>
<dbReference type="PANTHER" id="PTHR21085:SF0">
    <property type="entry name" value="CHORISMATE SYNTHASE"/>
    <property type="match status" value="1"/>
</dbReference>
<organism evidence="13 14">
    <name type="scientific">Microcoleus anatoxicus PTRS2</name>
    <dbReference type="NCBI Taxonomy" id="2705321"/>
    <lineage>
        <taxon>Bacteria</taxon>
        <taxon>Bacillati</taxon>
        <taxon>Cyanobacteriota</taxon>
        <taxon>Cyanophyceae</taxon>
        <taxon>Oscillatoriophycideae</taxon>
        <taxon>Oscillatoriales</taxon>
        <taxon>Microcoleaceae</taxon>
        <taxon>Microcoleus</taxon>
        <taxon>Microcoleus anatoxicus</taxon>
    </lineage>
</organism>
<feature type="binding site" evidence="11">
    <location>
        <begin position="124"/>
        <end position="126"/>
    </location>
    <ligand>
        <name>FMN</name>
        <dbReference type="ChEBI" id="CHEBI:58210"/>
    </ligand>
</feature>
<dbReference type="EMBL" id="JBBLXS010000087">
    <property type="protein sequence ID" value="MEK0185000.1"/>
    <property type="molecule type" value="Genomic_DNA"/>
</dbReference>
<comment type="function">
    <text evidence="11">Catalyzes the anti-1,4-elimination of the C-3 phosphate and the C-6 proR hydrogen from 5-enolpyruvylshikimate-3-phosphate (EPSP) to yield chorismate, which is the branch point compound that serves as the starting substrate for the three terminal pathways of aromatic amino acid biosynthesis. This reaction introduces a second double bond into the aromatic ring system.</text>
</comment>
<keyword evidence="9 11" id="KW-0057">Aromatic amino acid biosynthesis</keyword>
<evidence type="ECO:0000313" key="14">
    <source>
        <dbReference type="Proteomes" id="UP001384579"/>
    </source>
</evidence>
<feature type="binding site" evidence="11">
    <location>
        <begin position="301"/>
        <end position="305"/>
    </location>
    <ligand>
        <name>FMN</name>
        <dbReference type="ChEBI" id="CHEBI:58210"/>
    </ligand>
</feature>
<comment type="caution">
    <text evidence="13">The sequence shown here is derived from an EMBL/GenBank/DDBJ whole genome shotgun (WGS) entry which is preliminary data.</text>
</comment>
<gene>
    <name evidence="11 13" type="primary">aroC</name>
    <name evidence="13" type="ORF">WMG39_09020</name>
</gene>
<dbReference type="InterPro" id="IPR020541">
    <property type="entry name" value="Chorismate_synthase_CS"/>
</dbReference>
<dbReference type="CDD" id="cd07304">
    <property type="entry name" value="Chorismate_synthase"/>
    <property type="match status" value="1"/>
</dbReference>
<feature type="binding site" evidence="11">
    <location>
        <position position="286"/>
    </location>
    <ligand>
        <name>FMN</name>
        <dbReference type="ChEBI" id="CHEBI:58210"/>
    </ligand>
</feature>